<dbReference type="InterPro" id="IPR017491">
    <property type="entry name" value="PSI_PsaC"/>
</dbReference>
<evidence type="ECO:0000256" key="25">
    <source>
        <dbReference type="RuleBase" id="RU003919"/>
    </source>
</evidence>
<evidence type="ECO:0000256" key="9">
    <source>
        <dbReference type="ARBA" id="ARBA00022531"/>
    </source>
</evidence>
<dbReference type="GO" id="GO:0016491">
    <property type="term" value="F:oxidoreductase activity"/>
    <property type="evidence" value="ECO:0007669"/>
    <property type="project" value="UniProtKB-KW"/>
</dbReference>
<keyword evidence="7" id="KW-0813">Transport</keyword>
<dbReference type="GO" id="GO:0046872">
    <property type="term" value="F:metal ion binding"/>
    <property type="evidence" value="ECO:0007669"/>
    <property type="project" value="UniProtKB-KW"/>
</dbReference>
<keyword evidence="18" id="KW-0472">Membrane</keyword>
<comment type="function">
    <text evidence="2">Apoprotein for the two 4Fe-4S centers FA and FB of photosystem I (PSI); essential for photochemical activity. FB is the terminal electron acceptor of PSI, donating electrons to ferredoxin. The C-terminus interacts with PsaA/B/D and helps assemble the protein into the PSI complex. Required for binding of PsaD and PsaE to PSI. PSI is a plastocyanin-ferredoxin oxidoreductase, converting photonic excitation into a charge separation, which transfers an electron from the donor P700 chlorophyll pair to the spectroscopically characterized acceptors A0, A1, FX, FA and FB in turn.</text>
</comment>
<dbReference type="InterPro" id="IPR000589">
    <property type="entry name" value="Ribosomal_uS15"/>
</dbReference>
<evidence type="ECO:0000256" key="4">
    <source>
        <dbReference type="ARBA" id="ARBA00008434"/>
    </source>
</evidence>
<sequence length="176" mass="20058">MLFRIKKKKKIGGLLNFNNNIKRLTSHLKLYKKDYSSQRGIRKIPGKWQQLLAYLFKKDKAHSMSHSVKIYDTCIGCTQCVRACPTDVLEMVHSNGCQAKQIASAPRAEDCFGCKKCESACPTDFLSVRVYLGPETTRSYSVVYYMYFNARATSNNLRILLSFPAGRSINPTSRRL</sequence>
<dbReference type="GO" id="GO:0042651">
    <property type="term" value="C:thylakoid membrane"/>
    <property type="evidence" value="ECO:0007669"/>
    <property type="project" value="InterPro"/>
</dbReference>
<evidence type="ECO:0000256" key="10">
    <source>
        <dbReference type="ARBA" id="ARBA00022723"/>
    </source>
</evidence>
<evidence type="ECO:0000256" key="1">
    <source>
        <dbReference type="ARBA" id="ARBA00001966"/>
    </source>
</evidence>
<dbReference type="SUPFAM" id="SSF54862">
    <property type="entry name" value="4Fe-4S ferredoxins"/>
    <property type="match status" value="1"/>
</dbReference>
<dbReference type="GO" id="GO:0005840">
    <property type="term" value="C:ribosome"/>
    <property type="evidence" value="ECO:0007669"/>
    <property type="project" value="UniProtKB-KW"/>
</dbReference>
<organism evidence="27 28">
    <name type="scientific">Carnegiea gigantea</name>
    <dbReference type="NCBI Taxonomy" id="171969"/>
    <lineage>
        <taxon>Eukaryota</taxon>
        <taxon>Viridiplantae</taxon>
        <taxon>Streptophyta</taxon>
        <taxon>Embryophyta</taxon>
        <taxon>Tracheophyta</taxon>
        <taxon>Spermatophyta</taxon>
        <taxon>Magnoliopsida</taxon>
        <taxon>eudicotyledons</taxon>
        <taxon>Gunneridae</taxon>
        <taxon>Pentapetalae</taxon>
        <taxon>Caryophyllales</taxon>
        <taxon>Cactineae</taxon>
        <taxon>Cactaceae</taxon>
        <taxon>Cactoideae</taxon>
        <taxon>Echinocereeae</taxon>
        <taxon>Carnegiea</taxon>
    </lineage>
</organism>
<evidence type="ECO:0000256" key="19">
    <source>
        <dbReference type="ARBA" id="ARBA00023274"/>
    </source>
</evidence>
<dbReference type="GO" id="GO:0006412">
    <property type="term" value="P:translation"/>
    <property type="evidence" value="ECO:0007669"/>
    <property type="project" value="InterPro"/>
</dbReference>
<dbReference type="Gene3D" id="1.10.287.10">
    <property type="entry name" value="S15/NS1, RNA-binding"/>
    <property type="match status" value="1"/>
</dbReference>
<evidence type="ECO:0000256" key="5">
    <source>
        <dbReference type="ARBA" id="ARBA00013197"/>
    </source>
</evidence>
<dbReference type="Proteomes" id="UP001153076">
    <property type="component" value="Unassembled WGS sequence"/>
</dbReference>
<comment type="catalytic activity">
    <reaction evidence="24">
        <text>reduced [plastocyanin] + hnu + oxidized [2Fe-2S]-[ferredoxin] = oxidized [plastocyanin] + reduced [2Fe-2S]-[ferredoxin]</text>
        <dbReference type="Rhea" id="RHEA:30407"/>
        <dbReference type="Rhea" id="RHEA-COMP:10000"/>
        <dbReference type="Rhea" id="RHEA-COMP:10001"/>
        <dbReference type="Rhea" id="RHEA-COMP:10039"/>
        <dbReference type="Rhea" id="RHEA-COMP:10040"/>
        <dbReference type="ChEBI" id="CHEBI:29036"/>
        <dbReference type="ChEBI" id="CHEBI:30212"/>
        <dbReference type="ChEBI" id="CHEBI:33737"/>
        <dbReference type="ChEBI" id="CHEBI:33738"/>
        <dbReference type="ChEBI" id="CHEBI:49552"/>
        <dbReference type="EC" id="1.97.1.12"/>
    </reaction>
</comment>
<dbReference type="Pfam" id="PF00312">
    <property type="entry name" value="Ribosomal_S15"/>
    <property type="match status" value="1"/>
</dbReference>
<dbReference type="GO" id="GO:0009522">
    <property type="term" value="C:photosystem I"/>
    <property type="evidence" value="ECO:0007669"/>
    <property type="project" value="UniProtKB-KW"/>
</dbReference>
<dbReference type="HAMAP" id="MF_01303">
    <property type="entry name" value="PSI_PsaC"/>
    <property type="match status" value="1"/>
</dbReference>
<evidence type="ECO:0000313" key="27">
    <source>
        <dbReference type="EMBL" id="KAJ8438189.1"/>
    </source>
</evidence>
<keyword evidence="28" id="KW-1185">Reference proteome</keyword>
<evidence type="ECO:0000256" key="23">
    <source>
        <dbReference type="ARBA" id="ARBA00033423"/>
    </source>
</evidence>
<evidence type="ECO:0000256" key="7">
    <source>
        <dbReference type="ARBA" id="ARBA00022448"/>
    </source>
</evidence>
<evidence type="ECO:0000256" key="18">
    <source>
        <dbReference type="ARBA" id="ARBA00023136"/>
    </source>
</evidence>
<keyword evidence="11" id="KW-0677">Repeat</keyword>
<dbReference type="GO" id="GO:0051539">
    <property type="term" value="F:4 iron, 4 sulfur cluster binding"/>
    <property type="evidence" value="ECO:0007669"/>
    <property type="project" value="UniProtKB-KW"/>
</dbReference>
<dbReference type="GO" id="GO:0009534">
    <property type="term" value="C:chloroplast thylakoid"/>
    <property type="evidence" value="ECO:0007669"/>
    <property type="project" value="TreeGrafter"/>
</dbReference>
<keyword evidence="15" id="KW-0560">Oxidoreductase</keyword>
<dbReference type="GO" id="GO:1990904">
    <property type="term" value="C:ribonucleoprotein complex"/>
    <property type="evidence" value="ECO:0007669"/>
    <property type="project" value="UniProtKB-KW"/>
</dbReference>
<dbReference type="AlphaFoldDB" id="A0A9Q1K850"/>
<evidence type="ECO:0000256" key="20">
    <source>
        <dbReference type="ARBA" id="ARBA00030218"/>
    </source>
</evidence>
<proteinExistence type="inferred from homology"/>
<keyword evidence="19 25" id="KW-0687">Ribonucleoprotein</keyword>
<feature type="domain" description="4Fe-4S ferredoxin-type" evidence="26">
    <location>
        <begin position="64"/>
        <end position="94"/>
    </location>
</feature>
<dbReference type="InterPro" id="IPR050157">
    <property type="entry name" value="PSI_iron-sulfur_center"/>
</dbReference>
<dbReference type="Gene3D" id="3.30.70.20">
    <property type="match status" value="1"/>
</dbReference>
<dbReference type="GO" id="GO:0009055">
    <property type="term" value="F:electron transfer activity"/>
    <property type="evidence" value="ECO:0007669"/>
    <property type="project" value="InterPro"/>
</dbReference>
<reference evidence="27" key="1">
    <citation type="submission" date="2022-04" db="EMBL/GenBank/DDBJ databases">
        <title>Carnegiea gigantea Genome sequencing and assembly v2.</title>
        <authorList>
            <person name="Copetti D."/>
            <person name="Sanderson M.J."/>
            <person name="Burquez A."/>
            <person name="Wojciechowski M.F."/>
        </authorList>
    </citation>
    <scope>NUCLEOTIDE SEQUENCE</scope>
    <source>
        <strain evidence="27">SGP5-SGP5p</strain>
        <tissue evidence="27">Aerial part</tissue>
    </source>
</reference>
<evidence type="ECO:0000256" key="17">
    <source>
        <dbReference type="ARBA" id="ARBA00023014"/>
    </source>
</evidence>
<comment type="cofactor">
    <cofactor evidence="1">
        <name>[4Fe-4S] cluster</name>
        <dbReference type="ChEBI" id="CHEBI:49883"/>
    </cofactor>
</comment>
<evidence type="ECO:0000256" key="21">
    <source>
        <dbReference type="ARBA" id="ARBA00031003"/>
    </source>
</evidence>
<evidence type="ECO:0000259" key="26">
    <source>
        <dbReference type="PROSITE" id="PS51379"/>
    </source>
</evidence>
<dbReference type="PANTHER" id="PTHR24960">
    <property type="entry name" value="PHOTOSYSTEM I IRON-SULFUR CENTER-RELATED"/>
    <property type="match status" value="1"/>
</dbReference>
<evidence type="ECO:0000256" key="2">
    <source>
        <dbReference type="ARBA" id="ARBA00003402"/>
    </source>
</evidence>
<keyword evidence="17" id="KW-0411">Iron-sulfur</keyword>
<dbReference type="NCBIfam" id="TIGR03048">
    <property type="entry name" value="PS_I_psaC"/>
    <property type="match status" value="1"/>
</dbReference>
<evidence type="ECO:0000256" key="12">
    <source>
        <dbReference type="ARBA" id="ARBA00022836"/>
    </source>
</evidence>
<evidence type="ECO:0000256" key="16">
    <source>
        <dbReference type="ARBA" id="ARBA00023004"/>
    </source>
</evidence>
<evidence type="ECO:0000256" key="3">
    <source>
        <dbReference type="ARBA" id="ARBA00004170"/>
    </source>
</evidence>
<comment type="similarity">
    <text evidence="4 25">Belongs to the universal ribosomal protein uS15 family.</text>
</comment>
<dbReference type="SUPFAM" id="SSF47060">
    <property type="entry name" value="S15/NS1 RNA-binding domain"/>
    <property type="match status" value="1"/>
</dbReference>
<keyword evidence="13 25" id="KW-0689">Ribosomal protein</keyword>
<dbReference type="PANTHER" id="PTHR24960:SF79">
    <property type="entry name" value="PHOTOSYSTEM I IRON-SULFUR CENTER"/>
    <property type="match status" value="1"/>
</dbReference>
<accession>A0A9Q1K850</accession>
<evidence type="ECO:0000256" key="22">
    <source>
        <dbReference type="ARBA" id="ARBA00032541"/>
    </source>
</evidence>
<keyword evidence="14" id="KW-0249">Electron transport</keyword>
<evidence type="ECO:0000256" key="14">
    <source>
        <dbReference type="ARBA" id="ARBA00022982"/>
    </source>
</evidence>
<dbReference type="InterPro" id="IPR017900">
    <property type="entry name" value="4Fe4S_Fe_S_CS"/>
</dbReference>
<dbReference type="EC" id="1.97.1.12" evidence="5"/>
<evidence type="ECO:0000256" key="15">
    <source>
        <dbReference type="ARBA" id="ARBA00023002"/>
    </source>
</evidence>
<evidence type="ECO:0000313" key="28">
    <source>
        <dbReference type="Proteomes" id="UP001153076"/>
    </source>
</evidence>
<evidence type="ECO:0000256" key="24">
    <source>
        <dbReference type="ARBA" id="ARBA00048912"/>
    </source>
</evidence>
<keyword evidence="10" id="KW-0479">Metal-binding</keyword>
<comment type="caution">
    <text evidence="27">The sequence shown here is derived from an EMBL/GenBank/DDBJ whole genome shotgun (WGS) entry which is preliminary data.</text>
</comment>
<evidence type="ECO:0000256" key="13">
    <source>
        <dbReference type="ARBA" id="ARBA00022980"/>
    </source>
</evidence>
<name>A0A9Q1K850_9CARY</name>
<evidence type="ECO:0000256" key="8">
    <source>
        <dbReference type="ARBA" id="ARBA00022485"/>
    </source>
</evidence>
<keyword evidence="9" id="KW-0602">Photosynthesis</keyword>
<dbReference type="InterPro" id="IPR009068">
    <property type="entry name" value="uS15_NS1_RNA-bd_sf"/>
</dbReference>
<dbReference type="PROSITE" id="PS51379">
    <property type="entry name" value="4FE4S_FER_2"/>
    <property type="match status" value="2"/>
</dbReference>
<keyword evidence="12" id="KW-0603">Photosystem I</keyword>
<dbReference type="InterPro" id="IPR017896">
    <property type="entry name" value="4Fe4S_Fe-S-bd"/>
</dbReference>
<evidence type="ECO:0000256" key="11">
    <source>
        <dbReference type="ARBA" id="ARBA00022737"/>
    </source>
</evidence>
<dbReference type="OrthoDB" id="9at2759"/>
<protein>
    <recommendedName>
        <fullName evidence="6">Photosystem I iron-sulfur center</fullName>
        <ecNumber evidence="5">1.97.1.12</ecNumber>
    </recommendedName>
    <alternativeName>
        <fullName evidence="22">9 kDa polypeptide</fullName>
    </alternativeName>
    <alternativeName>
        <fullName evidence="23">PSI-C</fullName>
    </alternativeName>
    <alternativeName>
        <fullName evidence="20">Photosystem I subunit VII</fullName>
    </alternativeName>
    <alternativeName>
        <fullName evidence="21">PsaC</fullName>
    </alternativeName>
</protein>
<dbReference type="GO" id="GO:0003735">
    <property type="term" value="F:structural constituent of ribosome"/>
    <property type="evidence" value="ECO:0007669"/>
    <property type="project" value="InterPro"/>
</dbReference>
<dbReference type="SMART" id="SM01387">
    <property type="entry name" value="Ribosomal_S15"/>
    <property type="match status" value="1"/>
</dbReference>
<dbReference type="Pfam" id="PF12838">
    <property type="entry name" value="Fer4_7"/>
    <property type="match status" value="1"/>
</dbReference>
<comment type="subcellular location">
    <subcellularLocation>
        <location evidence="3">Membrane</location>
        <topology evidence="3">Peripheral membrane protein</topology>
    </subcellularLocation>
</comment>
<evidence type="ECO:0000256" key="6">
    <source>
        <dbReference type="ARBA" id="ARBA00013413"/>
    </source>
</evidence>
<dbReference type="PROSITE" id="PS00198">
    <property type="entry name" value="4FE4S_FER_1"/>
    <property type="match status" value="2"/>
</dbReference>
<keyword evidence="8" id="KW-0004">4Fe-4S</keyword>
<feature type="domain" description="4Fe-4S ferredoxin-type" evidence="26">
    <location>
        <begin position="102"/>
        <end position="131"/>
    </location>
</feature>
<gene>
    <name evidence="27" type="ORF">Cgig2_001907</name>
</gene>
<dbReference type="EMBL" id="JAKOGI010000266">
    <property type="protein sequence ID" value="KAJ8438189.1"/>
    <property type="molecule type" value="Genomic_DNA"/>
</dbReference>
<keyword evidence="16" id="KW-0408">Iron</keyword>
<dbReference type="GO" id="GO:0009773">
    <property type="term" value="P:photosynthetic electron transport in photosystem I"/>
    <property type="evidence" value="ECO:0007669"/>
    <property type="project" value="InterPro"/>
</dbReference>